<evidence type="ECO:0000313" key="1">
    <source>
        <dbReference type="EMBL" id="KKW05786.1"/>
    </source>
</evidence>
<dbReference type="Proteomes" id="UP000034119">
    <property type="component" value="Unassembled WGS sequence"/>
</dbReference>
<dbReference type="AlphaFoldDB" id="A0A0G1VH83"/>
<dbReference type="STRING" id="1618342.UY40_C0008G0013"/>
<proteinExistence type="predicted"/>
<dbReference type="EMBL" id="LCPW01000008">
    <property type="protein sequence ID" value="KKW05786.1"/>
    <property type="molecule type" value="Genomic_DNA"/>
</dbReference>
<gene>
    <name evidence="1" type="ORF">UY40_C0008G0013</name>
</gene>
<reference evidence="1 2" key="1">
    <citation type="journal article" date="2015" name="Nature">
        <title>rRNA introns, odd ribosomes, and small enigmatic genomes across a large radiation of phyla.</title>
        <authorList>
            <person name="Brown C.T."/>
            <person name="Hug L.A."/>
            <person name="Thomas B.C."/>
            <person name="Sharon I."/>
            <person name="Castelle C.J."/>
            <person name="Singh A."/>
            <person name="Wilkins M.J."/>
            <person name="Williams K.H."/>
            <person name="Banfield J.F."/>
        </authorList>
    </citation>
    <scope>NUCLEOTIDE SEQUENCE [LARGE SCALE GENOMIC DNA]</scope>
</reference>
<name>A0A0G1VH83_9BACT</name>
<accession>A0A0G1VH83</accession>
<sequence>MRRIIAVIILLALVLAPLETLGILRRGAEQAKEVAGSVEAQSFLDRMKDKLPQLSEQVKSFFSRLWPSLEVEVKSVE</sequence>
<organism evidence="1 2">
    <name type="scientific">candidate division CPR1 bacterium GW2011_GWC1_49_13</name>
    <dbReference type="NCBI Taxonomy" id="1618342"/>
    <lineage>
        <taxon>Bacteria</taxon>
        <taxon>candidate division CPR1</taxon>
    </lineage>
</organism>
<protein>
    <submittedName>
        <fullName evidence="1">Uncharacterized protein</fullName>
    </submittedName>
</protein>
<comment type="caution">
    <text evidence="1">The sequence shown here is derived from an EMBL/GenBank/DDBJ whole genome shotgun (WGS) entry which is preliminary data.</text>
</comment>
<evidence type="ECO:0000313" key="2">
    <source>
        <dbReference type="Proteomes" id="UP000034119"/>
    </source>
</evidence>